<comment type="caution">
    <text evidence="2">The sequence shown here is derived from an EMBL/GenBank/DDBJ whole genome shotgun (WGS) entry which is preliminary data.</text>
</comment>
<feature type="domain" description="Peptidase C51" evidence="1">
    <location>
        <begin position="1"/>
        <end position="112"/>
    </location>
</feature>
<dbReference type="PROSITE" id="PS50911">
    <property type="entry name" value="CHAP"/>
    <property type="match status" value="1"/>
</dbReference>
<protein>
    <submittedName>
        <fullName evidence="2">N-acetylmuramoyl-L-alanine amidase</fullName>
    </submittedName>
</protein>
<dbReference type="SUPFAM" id="SSF54001">
    <property type="entry name" value="Cysteine proteinases"/>
    <property type="match status" value="1"/>
</dbReference>
<accession>A0A074IQP3</accession>
<dbReference type="InterPro" id="IPR007921">
    <property type="entry name" value="CHAP_dom"/>
</dbReference>
<dbReference type="Proteomes" id="UP000027855">
    <property type="component" value="Unassembled WGS sequence"/>
</dbReference>
<evidence type="ECO:0000313" key="3">
    <source>
        <dbReference type="Proteomes" id="UP000027855"/>
    </source>
</evidence>
<reference evidence="2 3" key="1">
    <citation type="submission" date="2014-04" db="EMBL/GenBank/DDBJ databases">
        <title>Variable characteristics of bacteriocin-producing Streptococcus salivarius strains isolated from Malaysian subjects.</title>
        <authorList>
            <person name="Philip K."/>
            <person name="Barbour A."/>
        </authorList>
    </citation>
    <scope>NUCLEOTIDE SEQUENCE [LARGE SCALE GENOMIC DNA]</scope>
    <source>
        <strain evidence="2 3">NU10</strain>
    </source>
</reference>
<name>A0A074IQP3_STRSL</name>
<evidence type="ECO:0000313" key="2">
    <source>
        <dbReference type="EMBL" id="KEO43156.1"/>
    </source>
</evidence>
<dbReference type="EMBL" id="JJMT01000034">
    <property type="protein sequence ID" value="KEO43156.1"/>
    <property type="molecule type" value="Genomic_DNA"/>
</dbReference>
<sequence length="117" mass="12695">MEYKVEINSLNNFKAWSGGLSTLNTVRERGGIDTLTTICEDLFSGNTPTEHSALSFSPGQAGADPTYSHIAFVEQVKSDCSILISESNVKGLGVVSYRTFDAETAKQFTYVMGNKDS</sequence>
<dbReference type="Gene3D" id="3.90.1720.10">
    <property type="entry name" value="endopeptidase domain like (from Nostoc punctiforme)"/>
    <property type="match status" value="1"/>
</dbReference>
<dbReference type="AlphaFoldDB" id="A0A074IQP3"/>
<evidence type="ECO:0000259" key="1">
    <source>
        <dbReference type="PROSITE" id="PS50911"/>
    </source>
</evidence>
<dbReference type="InterPro" id="IPR038765">
    <property type="entry name" value="Papain-like_cys_pep_sf"/>
</dbReference>
<gene>
    <name evidence="2" type="ORF">DL07_07590</name>
</gene>
<organism evidence="2 3">
    <name type="scientific">Streptococcus salivarius</name>
    <dbReference type="NCBI Taxonomy" id="1304"/>
    <lineage>
        <taxon>Bacteria</taxon>
        <taxon>Bacillati</taxon>
        <taxon>Bacillota</taxon>
        <taxon>Bacilli</taxon>
        <taxon>Lactobacillales</taxon>
        <taxon>Streptococcaceae</taxon>
        <taxon>Streptococcus</taxon>
    </lineage>
</organism>
<proteinExistence type="predicted"/>
<dbReference type="Pfam" id="PF05257">
    <property type="entry name" value="CHAP"/>
    <property type="match status" value="1"/>
</dbReference>